<dbReference type="Pfam" id="PF00400">
    <property type="entry name" value="WD40"/>
    <property type="match status" value="3"/>
</dbReference>
<keyword evidence="11" id="KW-1185">Reference proteome</keyword>
<feature type="compositionally biased region" description="Acidic residues" evidence="8">
    <location>
        <begin position="85"/>
        <end position="100"/>
    </location>
</feature>
<protein>
    <recommendedName>
        <fullName evidence="6">Ribosome biogenesis protein ERB1</fullName>
    </recommendedName>
    <alternativeName>
        <fullName evidence="6">Eukaryotic ribosome biogenesis protein 1</fullName>
    </alternativeName>
</protein>
<dbReference type="SUPFAM" id="SSF50978">
    <property type="entry name" value="WD40 repeat-like"/>
    <property type="match status" value="1"/>
</dbReference>
<evidence type="ECO:0000256" key="1">
    <source>
        <dbReference type="ARBA" id="ARBA00022517"/>
    </source>
</evidence>
<dbReference type="Gene3D" id="2.130.10.10">
    <property type="entry name" value="YVTN repeat-like/Quinoprotein amine dehydrogenase"/>
    <property type="match status" value="1"/>
</dbReference>
<keyword evidence="3 7" id="KW-0853">WD repeat</keyword>
<dbReference type="InterPro" id="IPR001680">
    <property type="entry name" value="WD40_rpt"/>
</dbReference>
<dbReference type="STRING" id="764103.G7E535"/>
<dbReference type="GO" id="GO:0005654">
    <property type="term" value="C:nucleoplasm"/>
    <property type="evidence" value="ECO:0007669"/>
    <property type="project" value="UniProtKB-SubCell"/>
</dbReference>
<evidence type="ECO:0000256" key="6">
    <source>
        <dbReference type="HAMAP-Rule" id="MF_03027"/>
    </source>
</evidence>
<dbReference type="InterPro" id="IPR012953">
    <property type="entry name" value="BOP1_N_dom"/>
</dbReference>
<dbReference type="InParanoid" id="G7E535"/>
<dbReference type="InterPro" id="IPR036322">
    <property type="entry name" value="WD40_repeat_dom_sf"/>
</dbReference>
<dbReference type="OrthoDB" id="5571054at2759"/>
<accession>G7E535</accession>
<dbReference type="AlphaFoldDB" id="G7E535"/>
<sequence>MPPLAPHVLANLSLKAQGKRKAGEERLGGSNFRANLSFDSASDASEDAAELDDLTDEAEAFPEIDARSSGSSISDSEADLALGEEREEDEDEDDEEEETDEARILRELAEEAEIEADLAEEAEASSSDSDDETLAVDERLSRHIARSTIKPNEEDASAASTPAAFDHALNRRTLTPQQKDDLLGYEARDYKDRSKLVKSSITGEDKRVWRPVDLDDDEDDREPTNRIGNIPAHFYDGFPHIGYDIDGKRVLRPAKGDELDKFLANEEEAAWTSVQDKISQENVQLTEDELDLIHRLARSENPDGEYDPYTPQIEIFTARGLEMTMPLSGRPEPKSRFIPSKWEHKKVMKIVRAIRAGRIVPNKASAAPKPEVYNIWSDSDLARPDHPMNMPMPKLRLPTHVESYNPPAEYLFTQEELKEWEEAEPADRKLDFVPAKYDSLRKVPAFKDFVKQRFERCLDLYLAPRMRRRKPRLQVDGPEDLLPKLPSPNELRPFPTSLSILYPHPDGVRTRSISIDPTGMWVATGAEDGSVRLWECRVGRCAMTWQVADDGPIYNVEWCPDPSRSILAVASEDRVTLLSPTGYIDVELSRATTTFVSAVFAAPLPANATSKLSDVKWVRPSAEDREKGYLLHVAVPGTPKQVTWHRRGDYFASVSTNAGPRSVLIHQISKHQTQAPFTKSKGAMQKVAFHPLRPHFFVATQRYVRIYDLMAQKLVKTLQPGVKWISSLDVHPQGENVLIGSYDKKLAWHDLELSDRPYKTLRYHSRAIRSVSFSNRYPLFLSTSDDGTIQVFHSTVYSDLVTNPLIVPLKVLRGHGIKDGLGVLEAKWHPKEPWIASVGADGVGRLWTT</sequence>
<keyword evidence="2 6" id="KW-0698">rRNA processing</keyword>
<evidence type="ECO:0000313" key="11">
    <source>
        <dbReference type="Proteomes" id="UP000009131"/>
    </source>
</evidence>
<feature type="compositionally biased region" description="Low complexity" evidence="8">
    <location>
        <begin position="68"/>
        <end position="81"/>
    </location>
</feature>
<keyword evidence="5 6" id="KW-0539">Nucleus</keyword>
<feature type="domain" description="BOP1 N-terminal" evidence="9">
    <location>
        <begin position="235"/>
        <end position="495"/>
    </location>
</feature>
<dbReference type="RefSeq" id="XP_014566070.1">
    <property type="nucleotide sequence ID" value="XM_014710584.1"/>
</dbReference>
<comment type="similarity">
    <text evidence="6">Belongs to the WD repeat BOP1/ERB1 family.</text>
</comment>
<dbReference type="OMA" id="MRPAKGE"/>
<dbReference type="InterPro" id="IPR028598">
    <property type="entry name" value="BOP1/Erb1"/>
</dbReference>
<dbReference type="PANTHER" id="PTHR17605:SF0">
    <property type="entry name" value="RIBOSOME BIOGENESIS PROTEIN BOP1"/>
    <property type="match status" value="1"/>
</dbReference>
<comment type="function">
    <text evidence="6">Component of the NOP7 complex, which is required for maturation of the 25S and 5.8S ribosomal RNAs and formation of the 60S ribosome.</text>
</comment>
<dbReference type="GO" id="GO:0043021">
    <property type="term" value="F:ribonucleoprotein complex binding"/>
    <property type="evidence" value="ECO:0007669"/>
    <property type="project" value="UniProtKB-UniRule"/>
</dbReference>
<dbReference type="eggNOG" id="KOG0650">
    <property type="taxonomic scope" value="Eukaryota"/>
</dbReference>
<dbReference type="GO" id="GO:0000463">
    <property type="term" value="P:maturation of LSU-rRNA from tricistronic rRNA transcript (SSU-rRNA, 5.8S rRNA, LSU-rRNA)"/>
    <property type="evidence" value="ECO:0007669"/>
    <property type="project" value="UniProtKB-UniRule"/>
</dbReference>
<dbReference type="Proteomes" id="UP000009131">
    <property type="component" value="Unassembled WGS sequence"/>
</dbReference>
<dbReference type="HAMAP" id="MF_03027">
    <property type="entry name" value="BOP1"/>
    <property type="match status" value="1"/>
</dbReference>
<dbReference type="SMART" id="SM01035">
    <property type="entry name" value="BOP1NT"/>
    <property type="match status" value="1"/>
</dbReference>
<comment type="subcellular location">
    <subcellularLocation>
        <location evidence="6">Nucleus</location>
        <location evidence="6">Nucleolus</location>
    </subcellularLocation>
    <subcellularLocation>
        <location evidence="6">Nucleus</location>
        <location evidence="6">Nucleoplasm</location>
    </subcellularLocation>
</comment>
<reference evidence="10 11" key="1">
    <citation type="journal article" date="2011" name="J. Gen. Appl. Microbiol.">
        <title>Draft genome sequencing of the enigmatic basidiomycete Mixia osmundae.</title>
        <authorList>
            <person name="Nishida H."/>
            <person name="Nagatsuka Y."/>
            <person name="Sugiyama J."/>
        </authorList>
    </citation>
    <scope>NUCLEOTIDE SEQUENCE [LARGE SCALE GENOMIC DNA]</scope>
    <source>
        <strain evidence="11">CBS 9802 / IAM 14324 / JCM 22182 / KY 12970</strain>
    </source>
</reference>
<evidence type="ECO:0000313" key="10">
    <source>
        <dbReference type="EMBL" id="GAA97945.1"/>
    </source>
</evidence>
<dbReference type="SMART" id="SM00320">
    <property type="entry name" value="WD40"/>
    <property type="match status" value="6"/>
</dbReference>
<dbReference type="PANTHER" id="PTHR17605">
    <property type="entry name" value="RIBOSOME BIOGENESIS PROTEIN BOP1 BLOCK OF PROLIFERATION 1 PROTEIN"/>
    <property type="match status" value="1"/>
</dbReference>
<dbReference type="EMBL" id="BABT02000146">
    <property type="protein sequence ID" value="GAA97945.1"/>
    <property type="molecule type" value="Genomic_DNA"/>
</dbReference>
<evidence type="ECO:0000256" key="4">
    <source>
        <dbReference type="ARBA" id="ARBA00022737"/>
    </source>
</evidence>
<evidence type="ECO:0000256" key="3">
    <source>
        <dbReference type="ARBA" id="ARBA00022574"/>
    </source>
</evidence>
<keyword evidence="4" id="KW-0677">Repeat</keyword>
<evidence type="ECO:0000256" key="2">
    <source>
        <dbReference type="ARBA" id="ARBA00022552"/>
    </source>
</evidence>
<dbReference type="InterPro" id="IPR015943">
    <property type="entry name" value="WD40/YVTN_repeat-like_dom_sf"/>
</dbReference>
<reference evidence="10 11" key="2">
    <citation type="journal article" date="2012" name="Open Biol.">
        <title>Characteristics of nucleosomes and linker DNA regions on the genome of the basidiomycete Mixia osmundae revealed by mono- and dinucleosome mapping.</title>
        <authorList>
            <person name="Nishida H."/>
            <person name="Kondo S."/>
            <person name="Matsumoto T."/>
            <person name="Suzuki Y."/>
            <person name="Yoshikawa H."/>
            <person name="Taylor T.D."/>
            <person name="Sugiyama J."/>
        </authorList>
    </citation>
    <scope>NUCLEOTIDE SEQUENCE [LARGE SCALE GENOMIC DNA]</scope>
    <source>
        <strain evidence="11">CBS 9802 / IAM 14324 / JCM 22182 / KY 12970</strain>
    </source>
</reference>
<dbReference type="HOGENOM" id="CLU_011390_0_1_1"/>
<evidence type="ECO:0000256" key="7">
    <source>
        <dbReference type="PROSITE-ProRule" id="PRU00221"/>
    </source>
</evidence>
<organism evidence="10 11">
    <name type="scientific">Mixia osmundae (strain CBS 9802 / IAM 14324 / JCM 22182 / KY 12970)</name>
    <dbReference type="NCBI Taxonomy" id="764103"/>
    <lineage>
        <taxon>Eukaryota</taxon>
        <taxon>Fungi</taxon>
        <taxon>Dikarya</taxon>
        <taxon>Basidiomycota</taxon>
        <taxon>Pucciniomycotina</taxon>
        <taxon>Mixiomycetes</taxon>
        <taxon>Mixiales</taxon>
        <taxon>Mixiaceae</taxon>
        <taxon>Mixia</taxon>
    </lineage>
</organism>
<feature type="repeat" description="WD" evidence="7">
    <location>
        <begin position="761"/>
        <end position="792"/>
    </location>
</feature>
<feature type="compositionally biased region" description="Acidic residues" evidence="8">
    <location>
        <begin position="44"/>
        <end position="62"/>
    </location>
</feature>
<dbReference type="Pfam" id="PF08145">
    <property type="entry name" value="BOP1NT"/>
    <property type="match status" value="1"/>
</dbReference>
<feature type="repeat" description="WD" evidence="7">
    <location>
        <begin position="512"/>
        <end position="544"/>
    </location>
</feature>
<dbReference type="GO" id="GO:0000466">
    <property type="term" value="P:maturation of 5.8S rRNA from tricistronic rRNA transcript (SSU-rRNA, 5.8S rRNA, LSU-rRNA)"/>
    <property type="evidence" value="ECO:0007669"/>
    <property type="project" value="UniProtKB-UniRule"/>
</dbReference>
<name>G7E535_MIXOS</name>
<comment type="caution">
    <text evidence="10">The sequence shown here is derived from an EMBL/GenBank/DDBJ whole genome shotgun (WGS) entry which is preliminary data.</text>
</comment>
<comment type="subunit">
    <text evidence="6">Component of the NOP7 complex, composed of ERB1, NOP7 and YTM1. Within the NOP7 complex ERB1 appears to interact directly with NOP7 and YTM1. The NOP7 complex also associates with the 66S pre-ribosome.</text>
</comment>
<feature type="compositionally biased region" description="Acidic residues" evidence="8">
    <location>
        <begin position="110"/>
        <end position="135"/>
    </location>
</feature>
<feature type="region of interest" description="Disordered" evidence="8">
    <location>
        <begin position="16"/>
        <end position="186"/>
    </location>
</feature>
<dbReference type="FunCoup" id="G7E535">
    <property type="interactions" value="423"/>
</dbReference>
<dbReference type="PROSITE" id="PS50082">
    <property type="entry name" value="WD_REPEATS_2"/>
    <property type="match status" value="2"/>
</dbReference>
<dbReference type="GO" id="GO:0030687">
    <property type="term" value="C:preribosome, large subunit precursor"/>
    <property type="evidence" value="ECO:0007669"/>
    <property type="project" value="UniProtKB-UniRule"/>
</dbReference>
<gene>
    <name evidence="10" type="primary">Mo04625</name>
    <name evidence="6" type="synonym">ERB1</name>
    <name evidence="10" type="ORF">E5Q_04625</name>
</gene>
<evidence type="ECO:0000256" key="8">
    <source>
        <dbReference type="SAM" id="MobiDB-lite"/>
    </source>
</evidence>
<keyword evidence="1 6" id="KW-0690">Ribosome biogenesis</keyword>
<dbReference type="FunFam" id="2.130.10.10:FF:000576">
    <property type="entry name" value="Ribosome biogenesis protein ERB1"/>
    <property type="match status" value="1"/>
</dbReference>
<evidence type="ECO:0000259" key="9">
    <source>
        <dbReference type="SMART" id="SM01035"/>
    </source>
</evidence>
<proteinExistence type="inferred from homology"/>
<evidence type="ECO:0000256" key="5">
    <source>
        <dbReference type="ARBA" id="ARBA00023242"/>
    </source>
</evidence>
<dbReference type="GO" id="GO:0070545">
    <property type="term" value="C:PeBoW complex"/>
    <property type="evidence" value="ECO:0007669"/>
    <property type="project" value="TreeGrafter"/>
</dbReference>